<dbReference type="PROSITE" id="PS50850">
    <property type="entry name" value="MFS"/>
    <property type="match status" value="1"/>
</dbReference>
<dbReference type="GO" id="GO:0055056">
    <property type="term" value="F:D-glucose transmembrane transporter activity"/>
    <property type="evidence" value="ECO:0007669"/>
    <property type="project" value="TreeGrafter"/>
</dbReference>
<feature type="transmembrane region" description="Helical" evidence="5">
    <location>
        <begin position="345"/>
        <end position="372"/>
    </location>
</feature>
<sequence length="473" mass="52426">MFSHLLCLTKHVLPLLQLDYPLVIAAIFISGIGGTFQYGFSVSVMTSPSEVQPVFGEVAVVSNLVLHRVGREIKEMFGFPSNRKRCLLLNNFVAISGALLMLLSKQARSFEMIMVGRFLYGFNAGVSAHAMYMGECAPVRLRGMVGVTVATSTSFGKFVGQLLGISELLGTEDRWPWLLGFNGFTALLQLATLPFLPESPSFLLLNRGDYQACDQALKRLRGNKDYTQEVDNIMKEKTAMQNVCSYSLLEFIRDKSVRWQLLTIITTFVGMQMCGINAVSYVPCIMSLSYAALGTGLCELITSFACFMIIESMGRKALIFRGFMNMSATLVLLTITLYLQSQVSWLPYCSMALILLFILFFSSGPAGAIVSLPGEILTQPLKSAGYTLACILSWTGLFTLGMVFPVIVENLGPFCFLIFLVFCMVSGLFVRFNIPETKNKTVLEVTAEFQRMHMKKSQISKLVNDYDESCLPS</sequence>
<reference evidence="7" key="3">
    <citation type="submission" date="2025-09" db="UniProtKB">
        <authorList>
            <consortium name="Ensembl"/>
        </authorList>
    </citation>
    <scope>IDENTIFICATION</scope>
</reference>
<keyword evidence="8" id="KW-1185">Reference proteome</keyword>
<dbReference type="InterPro" id="IPR020846">
    <property type="entry name" value="MFS_dom"/>
</dbReference>
<dbReference type="GeneTree" id="ENSGT00940000166787"/>
<dbReference type="InterPro" id="IPR045263">
    <property type="entry name" value="GLUT"/>
</dbReference>
<feature type="transmembrane region" description="Helical" evidence="5">
    <location>
        <begin position="86"/>
        <end position="104"/>
    </location>
</feature>
<reference evidence="7" key="2">
    <citation type="submission" date="2025-08" db="UniProtKB">
        <authorList>
            <consortium name="Ensembl"/>
        </authorList>
    </citation>
    <scope>IDENTIFICATION</scope>
</reference>
<dbReference type="Pfam" id="PF00083">
    <property type="entry name" value="Sugar_tr"/>
    <property type="match status" value="1"/>
</dbReference>
<keyword evidence="2 5" id="KW-0812">Transmembrane</keyword>
<evidence type="ECO:0000256" key="3">
    <source>
        <dbReference type="ARBA" id="ARBA00022989"/>
    </source>
</evidence>
<dbReference type="InterPro" id="IPR036259">
    <property type="entry name" value="MFS_trans_sf"/>
</dbReference>
<evidence type="ECO:0000256" key="4">
    <source>
        <dbReference type="ARBA" id="ARBA00023136"/>
    </source>
</evidence>
<keyword evidence="4 5" id="KW-0472">Membrane</keyword>
<dbReference type="InterPro" id="IPR003663">
    <property type="entry name" value="Sugar/inositol_transpt"/>
</dbReference>
<dbReference type="PANTHER" id="PTHR23503">
    <property type="entry name" value="SOLUTE CARRIER FAMILY 2"/>
    <property type="match status" value="1"/>
</dbReference>
<dbReference type="Ensembl" id="ENSCSET00000027487.1">
    <property type="protein sequence ID" value="ENSCSEP00000027122.1"/>
    <property type="gene ID" value="ENSCSEG00000017305.1"/>
</dbReference>
<reference evidence="7 8" key="1">
    <citation type="journal article" date="2014" name="Nat. Genet.">
        <title>Whole-genome sequence of a flatfish provides insights into ZW sex chromosome evolution and adaptation to a benthic lifestyle.</title>
        <authorList>
            <person name="Chen S."/>
            <person name="Zhang G."/>
            <person name="Shao C."/>
            <person name="Huang Q."/>
            <person name="Liu G."/>
            <person name="Zhang P."/>
            <person name="Song W."/>
            <person name="An N."/>
            <person name="Chalopin D."/>
            <person name="Volff J.N."/>
            <person name="Hong Y."/>
            <person name="Li Q."/>
            <person name="Sha Z."/>
            <person name="Zhou H."/>
            <person name="Xie M."/>
            <person name="Yu Q."/>
            <person name="Liu Y."/>
            <person name="Xiang H."/>
            <person name="Wang N."/>
            <person name="Wu K."/>
            <person name="Yang C."/>
            <person name="Zhou Q."/>
            <person name="Liao X."/>
            <person name="Yang L."/>
            <person name="Hu Q."/>
            <person name="Zhang J."/>
            <person name="Meng L."/>
            <person name="Jin L."/>
            <person name="Tian Y."/>
            <person name="Lian J."/>
            <person name="Yang J."/>
            <person name="Miao G."/>
            <person name="Liu S."/>
            <person name="Liang Z."/>
            <person name="Yan F."/>
            <person name="Li Y."/>
            <person name="Sun B."/>
            <person name="Zhang H."/>
            <person name="Zhang J."/>
            <person name="Zhu Y."/>
            <person name="Du M."/>
            <person name="Zhao Y."/>
            <person name="Schartl M."/>
            <person name="Tang Q."/>
            <person name="Wang J."/>
        </authorList>
    </citation>
    <scope>NUCLEOTIDE SEQUENCE</scope>
</reference>
<evidence type="ECO:0000259" key="6">
    <source>
        <dbReference type="PROSITE" id="PS50850"/>
    </source>
</evidence>
<dbReference type="Proteomes" id="UP000265120">
    <property type="component" value="Chromosome 14"/>
</dbReference>
<feature type="transmembrane region" description="Helical" evidence="5">
    <location>
        <begin position="411"/>
        <end position="430"/>
    </location>
</feature>
<dbReference type="PRINTS" id="PR00171">
    <property type="entry name" value="SUGRTRNSPORT"/>
</dbReference>
<evidence type="ECO:0000313" key="7">
    <source>
        <dbReference type="Ensembl" id="ENSCSEP00000027122.1"/>
    </source>
</evidence>
<dbReference type="InterPro" id="IPR005828">
    <property type="entry name" value="MFS_sugar_transport-like"/>
</dbReference>
<organism evidence="7 8">
    <name type="scientific">Cynoglossus semilaevis</name>
    <name type="common">Tongue sole</name>
    <dbReference type="NCBI Taxonomy" id="244447"/>
    <lineage>
        <taxon>Eukaryota</taxon>
        <taxon>Metazoa</taxon>
        <taxon>Chordata</taxon>
        <taxon>Craniata</taxon>
        <taxon>Vertebrata</taxon>
        <taxon>Euteleostomi</taxon>
        <taxon>Actinopterygii</taxon>
        <taxon>Neopterygii</taxon>
        <taxon>Teleostei</taxon>
        <taxon>Neoteleostei</taxon>
        <taxon>Acanthomorphata</taxon>
        <taxon>Carangaria</taxon>
        <taxon>Pleuronectiformes</taxon>
        <taxon>Pleuronectoidei</taxon>
        <taxon>Cynoglossidae</taxon>
        <taxon>Cynoglossinae</taxon>
        <taxon>Cynoglossus</taxon>
    </lineage>
</organism>
<feature type="transmembrane region" description="Helical" evidence="5">
    <location>
        <begin position="384"/>
        <end position="405"/>
    </location>
</feature>
<comment type="subcellular location">
    <subcellularLocation>
        <location evidence="1">Membrane</location>
        <topology evidence="1">Multi-pass membrane protein</topology>
    </subcellularLocation>
</comment>
<dbReference type="GO" id="GO:0005886">
    <property type="term" value="C:plasma membrane"/>
    <property type="evidence" value="ECO:0007669"/>
    <property type="project" value="TreeGrafter"/>
</dbReference>
<feature type="transmembrane region" description="Helical" evidence="5">
    <location>
        <begin position="110"/>
        <end position="132"/>
    </location>
</feature>
<feature type="transmembrane region" description="Helical" evidence="5">
    <location>
        <begin position="175"/>
        <end position="196"/>
    </location>
</feature>
<feature type="transmembrane region" description="Helical" evidence="5">
    <location>
        <begin position="20"/>
        <end position="40"/>
    </location>
</feature>
<evidence type="ECO:0000256" key="2">
    <source>
        <dbReference type="ARBA" id="ARBA00022692"/>
    </source>
</evidence>
<evidence type="ECO:0000313" key="8">
    <source>
        <dbReference type="Proteomes" id="UP000265120"/>
    </source>
</evidence>
<dbReference type="GO" id="GO:0046323">
    <property type="term" value="P:D-glucose import"/>
    <property type="evidence" value="ECO:0007669"/>
    <property type="project" value="TreeGrafter"/>
</dbReference>
<feature type="domain" description="Major facilitator superfamily (MFS) profile" evidence="6">
    <location>
        <begin position="5"/>
        <end position="438"/>
    </location>
</feature>
<name>A0A3P8WKX4_CYNSE</name>
<dbReference type="GO" id="GO:0070837">
    <property type="term" value="P:dehydroascorbic acid transport"/>
    <property type="evidence" value="ECO:0007669"/>
    <property type="project" value="TreeGrafter"/>
</dbReference>
<proteinExistence type="predicted"/>
<accession>A0A3P8WKX4</accession>
<feature type="transmembrane region" description="Helical" evidence="5">
    <location>
        <begin position="261"/>
        <end position="282"/>
    </location>
</feature>
<evidence type="ECO:0000256" key="1">
    <source>
        <dbReference type="ARBA" id="ARBA00004141"/>
    </source>
</evidence>
<evidence type="ECO:0000256" key="5">
    <source>
        <dbReference type="SAM" id="Phobius"/>
    </source>
</evidence>
<feature type="transmembrane region" description="Helical" evidence="5">
    <location>
        <begin position="144"/>
        <end position="163"/>
    </location>
</feature>
<keyword evidence="3 5" id="KW-1133">Transmembrane helix</keyword>
<dbReference type="AlphaFoldDB" id="A0A3P8WKX4"/>
<dbReference type="PANTHER" id="PTHR23503:SF54">
    <property type="entry name" value="MAJOR FACILITATOR SUPERFAMILY (MFS) PROFILE DOMAIN-CONTAINING PROTEIN"/>
    <property type="match status" value="1"/>
</dbReference>
<feature type="transmembrane region" description="Helical" evidence="5">
    <location>
        <begin position="288"/>
        <end position="310"/>
    </location>
</feature>
<feature type="transmembrane region" description="Helical" evidence="5">
    <location>
        <begin position="322"/>
        <end position="339"/>
    </location>
</feature>
<dbReference type="Gene3D" id="1.20.1250.20">
    <property type="entry name" value="MFS general substrate transporter like domains"/>
    <property type="match status" value="1"/>
</dbReference>
<dbReference type="SUPFAM" id="SSF103473">
    <property type="entry name" value="MFS general substrate transporter"/>
    <property type="match status" value="1"/>
</dbReference>
<protein>
    <submittedName>
        <fullName evidence="7">Solute carrier family 2 member 11, like</fullName>
    </submittedName>
</protein>